<evidence type="ECO:0000256" key="1">
    <source>
        <dbReference type="SAM" id="SignalP"/>
    </source>
</evidence>
<dbReference type="Proteomes" id="UP000193067">
    <property type="component" value="Unassembled WGS sequence"/>
</dbReference>
<protein>
    <recommendedName>
        <fullName evidence="4">Secreted protein</fullName>
    </recommendedName>
</protein>
<sequence>MGKRRNPIAILIIRSSSAACIEGGQCGRDGRIDCRNRYAQAKRWIWSVARGTCEQYYVNKLTLLAGPPVMRGPMRMSRQLTAYDHSRCNLSS</sequence>
<evidence type="ECO:0000313" key="2">
    <source>
        <dbReference type="EMBL" id="OSC98891.1"/>
    </source>
</evidence>
<feature type="signal peptide" evidence="1">
    <location>
        <begin position="1"/>
        <end position="18"/>
    </location>
</feature>
<keyword evidence="3" id="KW-1185">Reference proteome</keyword>
<organism evidence="2 3">
    <name type="scientific">Trametes coccinea (strain BRFM310)</name>
    <name type="common">Pycnoporus coccineus</name>
    <dbReference type="NCBI Taxonomy" id="1353009"/>
    <lineage>
        <taxon>Eukaryota</taxon>
        <taxon>Fungi</taxon>
        <taxon>Dikarya</taxon>
        <taxon>Basidiomycota</taxon>
        <taxon>Agaricomycotina</taxon>
        <taxon>Agaricomycetes</taxon>
        <taxon>Polyporales</taxon>
        <taxon>Polyporaceae</taxon>
        <taxon>Trametes</taxon>
    </lineage>
</organism>
<evidence type="ECO:0000313" key="3">
    <source>
        <dbReference type="Proteomes" id="UP000193067"/>
    </source>
</evidence>
<name>A0A1Y2IG47_TRAC3</name>
<gene>
    <name evidence="2" type="ORF">PYCCODRAFT_908684</name>
</gene>
<accession>A0A1Y2IG47</accession>
<dbReference type="EMBL" id="KZ084133">
    <property type="protein sequence ID" value="OSC98891.1"/>
    <property type="molecule type" value="Genomic_DNA"/>
</dbReference>
<reference evidence="2 3" key="1">
    <citation type="journal article" date="2015" name="Biotechnol. Biofuels">
        <title>Enhanced degradation of softwood versus hardwood by the white-rot fungus Pycnoporus coccineus.</title>
        <authorList>
            <person name="Couturier M."/>
            <person name="Navarro D."/>
            <person name="Chevret D."/>
            <person name="Henrissat B."/>
            <person name="Piumi F."/>
            <person name="Ruiz-Duenas F.J."/>
            <person name="Martinez A.T."/>
            <person name="Grigoriev I.V."/>
            <person name="Riley R."/>
            <person name="Lipzen A."/>
            <person name="Berrin J.G."/>
            <person name="Master E.R."/>
            <person name="Rosso M.N."/>
        </authorList>
    </citation>
    <scope>NUCLEOTIDE SEQUENCE [LARGE SCALE GENOMIC DNA]</scope>
    <source>
        <strain evidence="2 3">BRFM310</strain>
    </source>
</reference>
<proteinExistence type="predicted"/>
<feature type="chain" id="PRO_5012734195" description="Secreted protein" evidence="1">
    <location>
        <begin position="19"/>
        <end position="92"/>
    </location>
</feature>
<dbReference type="AlphaFoldDB" id="A0A1Y2IG47"/>
<evidence type="ECO:0008006" key="4">
    <source>
        <dbReference type="Google" id="ProtNLM"/>
    </source>
</evidence>
<keyword evidence="1" id="KW-0732">Signal</keyword>